<gene>
    <name evidence="1" type="ORF">MPL3365_550005</name>
</gene>
<dbReference type="AlphaFoldDB" id="A0A090GG73"/>
<evidence type="ECO:0000313" key="1">
    <source>
        <dbReference type="EMBL" id="CDX61096.1"/>
    </source>
</evidence>
<sequence>MVQAAASSLLFSSKYPERPYICRLIVLSRLICPSTGLVLQGGVIAARDGLDVAADACSKGGQFAVRGIGDPLLEAGFIVAADQCGEASGEVASYQKLQPIFMKMVKEPLGLRFEDVGSSLKSHAQFRPDGGRHRKFGGTVDDPFMRRRSTCRRSPCCLQSRGV</sequence>
<evidence type="ECO:0000313" key="2">
    <source>
        <dbReference type="Proteomes" id="UP000046122"/>
    </source>
</evidence>
<proteinExistence type="predicted"/>
<organism evidence="1 2">
    <name type="scientific">Mesorhizobium plurifarium</name>
    <dbReference type="NCBI Taxonomy" id="69974"/>
    <lineage>
        <taxon>Bacteria</taxon>
        <taxon>Pseudomonadati</taxon>
        <taxon>Pseudomonadota</taxon>
        <taxon>Alphaproteobacteria</taxon>
        <taxon>Hyphomicrobiales</taxon>
        <taxon>Phyllobacteriaceae</taxon>
        <taxon>Mesorhizobium</taxon>
    </lineage>
</organism>
<reference evidence="1 2" key="1">
    <citation type="submission" date="2014-08" db="EMBL/GenBank/DDBJ databases">
        <authorList>
            <person name="Moulin Lionel"/>
        </authorList>
    </citation>
    <scope>NUCLEOTIDE SEQUENCE [LARGE SCALE GENOMIC DNA]</scope>
</reference>
<dbReference type="EMBL" id="CCNE01000051">
    <property type="protein sequence ID" value="CDX61096.1"/>
    <property type="molecule type" value="Genomic_DNA"/>
</dbReference>
<protein>
    <submittedName>
        <fullName evidence="1">Uncharacterized protein</fullName>
    </submittedName>
</protein>
<name>A0A090GG73_MESPL</name>
<dbReference type="Proteomes" id="UP000046122">
    <property type="component" value="Unassembled WGS sequence"/>
</dbReference>
<accession>A0A090GG73</accession>